<name>A0A914V260_9BILA</name>
<evidence type="ECO:0000256" key="3">
    <source>
        <dbReference type="ARBA" id="ARBA00022801"/>
    </source>
</evidence>
<feature type="binding site" evidence="7">
    <location>
        <position position="175"/>
    </location>
    <ligand>
        <name>Zn(2+)</name>
        <dbReference type="ChEBI" id="CHEBI:29105"/>
        <note>catalytic</note>
    </ligand>
</feature>
<dbReference type="AlphaFoldDB" id="A0A914V260"/>
<evidence type="ECO:0000256" key="4">
    <source>
        <dbReference type="ARBA" id="ARBA00022833"/>
    </source>
</evidence>
<keyword evidence="11" id="KW-1185">Reference proteome</keyword>
<dbReference type="WBParaSite" id="PSAMB.scaffold13size135047.g307.t1">
    <property type="protein sequence ID" value="PSAMB.scaffold13size135047.g307.t1"/>
    <property type="gene ID" value="PSAMB.scaffold13size135047.g307"/>
</dbReference>
<evidence type="ECO:0000256" key="8">
    <source>
        <dbReference type="RuleBase" id="RU361183"/>
    </source>
</evidence>
<keyword evidence="3 7" id="KW-0378">Hydrolase</keyword>
<sequence>MSIYGLLYFLLLLTITLAFNYDRESSNYGDDNDADEAEGYNGGADVPLNPEYRSGKFEGDIVLPEQQRNFDGLAREGITRKATWENGVIPFTIDRRAFDQHQISIINAAMADIHSKTCVRFREKTAEDIRWLRIIDGGDCFSYVGRQSNAGGQDISFGSHCFSETGGTIRHELMHTLGFYHEQARTDRDSHIRIEWDNIENSDAARNQFTKSNKHEVTKLNTEYDLDSIMHYDRFAFQKVRDLRRPTIVALNGRTDFGQRNGFSPIDVLEMNRLYECPEKVEVKEPRRQQSSLENECSNISARKKMYLDGRCYVASEEAAVFSNAIQKCDHLDTAHAHLAFASTRTLVNELYTMVLGDDEALTATYYVGAYQMSTRQGQTRRGWHWMLSKNKPGPGIPLSSEIWQRGEPNDRNGINERAAAIANYGGLDDVPEHAEFYYICEYRN</sequence>
<keyword evidence="1 7" id="KW-0645">Protease</keyword>
<evidence type="ECO:0000256" key="2">
    <source>
        <dbReference type="ARBA" id="ARBA00022723"/>
    </source>
</evidence>
<keyword evidence="4 7" id="KW-0862">Zinc</keyword>
<dbReference type="InterPro" id="IPR016186">
    <property type="entry name" value="C-type_lectin-like/link_sf"/>
</dbReference>
<organism evidence="11 12">
    <name type="scientific">Plectus sambesii</name>
    <dbReference type="NCBI Taxonomy" id="2011161"/>
    <lineage>
        <taxon>Eukaryota</taxon>
        <taxon>Metazoa</taxon>
        <taxon>Ecdysozoa</taxon>
        <taxon>Nematoda</taxon>
        <taxon>Chromadorea</taxon>
        <taxon>Plectida</taxon>
        <taxon>Plectina</taxon>
        <taxon>Plectoidea</taxon>
        <taxon>Plectidae</taxon>
        <taxon>Plectus</taxon>
    </lineage>
</organism>
<proteinExistence type="predicted"/>
<feature type="binding site" evidence="7">
    <location>
        <position position="171"/>
    </location>
    <ligand>
        <name>Zn(2+)</name>
        <dbReference type="ChEBI" id="CHEBI:29105"/>
        <note>catalytic</note>
    </ligand>
</feature>
<dbReference type="SUPFAM" id="SSF55486">
    <property type="entry name" value="Metalloproteases ('zincins'), catalytic domain"/>
    <property type="match status" value="1"/>
</dbReference>
<evidence type="ECO:0000256" key="1">
    <source>
        <dbReference type="ARBA" id="ARBA00022670"/>
    </source>
</evidence>
<comment type="caution">
    <text evidence="7">Lacks conserved residue(s) required for the propagation of feature annotation.</text>
</comment>
<evidence type="ECO:0000259" key="10">
    <source>
        <dbReference type="PROSITE" id="PS51864"/>
    </source>
</evidence>
<dbReference type="InterPro" id="IPR001506">
    <property type="entry name" value="Peptidase_M12A"/>
</dbReference>
<feature type="binding site" evidence="7">
    <location>
        <position position="181"/>
    </location>
    <ligand>
        <name>Zn(2+)</name>
        <dbReference type="ChEBI" id="CHEBI:29105"/>
        <note>catalytic</note>
    </ligand>
</feature>
<evidence type="ECO:0000256" key="7">
    <source>
        <dbReference type="PROSITE-ProRule" id="PRU01211"/>
    </source>
</evidence>
<dbReference type="InterPro" id="IPR034035">
    <property type="entry name" value="Astacin-like_dom"/>
</dbReference>
<dbReference type="InterPro" id="IPR006026">
    <property type="entry name" value="Peptidase_Metallo"/>
</dbReference>
<dbReference type="CDD" id="cd04280">
    <property type="entry name" value="ZnMc_astacin_like"/>
    <property type="match status" value="1"/>
</dbReference>
<comment type="cofactor">
    <cofactor evidence="7 8">
        <name>Zn(2+)</name>
        <dbReference type="ChEBI" id="CHEBI:29105"/>
    </cofactor>
    <text evidence="7 8">Binds 1 zinc ion per subunit.</text>
</comment>
<feature type="active site" evidence="7">
    <location>
        <position position="172"/>
    </location>
</feature>
<reference evidence="12" key="1">
    <citation type="submission" date="2022-11" db="UniProtKB">
        <authorList>
            <consortium name="WormBaseParasite"/>
        </authorList>
    </citation>
    <scope>IDENTIFICATION</scope>
</reference>
<dbReference type="EC" id="3.4.24.-" evidence="8"/>
<keyword evidence="5 7" id="KW-0482">Metalloprotease</keyword>
<dbReference type="GO" id="GO:0004222">
    <property type="term" value="F:metalloendopeptidase activity"/>
    <property type="evidence" value="ECO:0007669"/>
    <property type="project" value="UniProtKB-UniRule"/>
</dbReference>
<dbReference type="InterPro" id="IPR001304">
    <property type="entry name" value="C-type_lectin-like"/>
</dbReference>
<dbReference type="GO" id="GO:0008270">
    <property type="term" value="F:zinc ion binding"/>
    <property type="evidence" value="ECO:0007669"/>
    <property type="project" value="UniProtKB-UniRule"/>
</dbReference>
<dbReference type="Gene3D" id="3.10.100.10">
    <property type="entry name" value="Mannose-Binding Protein A, subunit A"/>
    <property type="match status" value="1"/>
</dbReference>
<dbReference type="InterPro" id="IPR024079">
    <property type="entry name" value="MetalloPept_cat_dom_sf"/>
</dbReference>
<feature type="signal peptide" evidence="8">
    <location>
        <begin position="1"/>
        <end position="18"/>
    </location>
</feature>
<feature type="domain" description="C-type lectin" evidence="9">
    <location>
        <begin position="308"/>
        <end position="442"/>
    </location>
</feature>
<dbReference type="PROSITE" id="PS51864">
    <property type="entry name" value="ASTACIN"/>
    <property type="match status" value="1"/>
</dbReference>
<dbReference type="SUPFAM" id="SSF56436">
    <property type="entry name" value="C-type lectin-like"/>
    <property type="match status" value="1"/>
</dbReference>
<dbReference type="InterPro" id="IPR016187">
    <property type="entry name" value="CTDL_fold"/>
</dbReference>
<dbReference type="SMART" id="SM00235">
    <property type="entry name" value="ZnMc"/>
    <property type="match status" value="1"/>
</dbReference>
<dbReference type="GO" id="GO:0006508">
    <property type="term" value="P:proteolysis"/>
    <property type="evidence" value="ECO:0007669"/>
    <property type="project" value="UniProtKB-KW"/>
</dbReference>
<keyword evidence="8" id="KW-0732">Signal</keyword>
<keyword evidence="6" id="KW-1015">Disulfide bond</keyword>
<dbReference type="PROSITE" id="PS50041">
    <property type="entry name" value="C_TYPE_LECTIN_2"/>
    <property type="match status" value="1"/>
</dbReference>
<dbReference type="PANTHER" id="PTHR10127:SF780">
    <property type="entry name" value="METALLOENDOPEPTIDASE"/>
    <property type="match status" value="1"/>
</dbReference>
<dbReference type="PRINTS" id="PR00480">
    <property type="entry name" value="ASTACIN"/>
</dbReference>
<dbReference type="Proteomes" id="UP000887566">
    <property type="component" value="Unplaced"/>
</dbReference>
<evidence type="ECO:0000256" key="6">
    <source>
        <dbReference type="ARBA" id="ARBA00023157"/>
    </source>
</evidence>
<keyword evidence="2 7" id="KW-0479">Metal-binding</keyword>
<feature type="chain" id="PRO_5038161536" description="Metalloendopeptidase" evidence="8">
    <location>
        <begin position="19"/>
        <end position="445"/>
    </location>
</feature>
<evidence type="ECO:0000259" key="9">
    <source>
        <dbReference type="PROSITE" id="PS50041"/>
    </source>
</evidence>
<evidence type="ECO:0000313" key="11">
    <source>
        <dbReference type="Proteomes" id="UP000887566"/>
    </source>
</evidence>
<dbReference type="Pfam" id="PF01400">
    <property type="entry name" value="Astacin"/>
    <property type="match status" value="1"/>
</dbReference>
<accession>A0A914V260</accession>
<feature type="domain" description="Peptidase M12A" evidence="10">
    <location>
        <begin position="76"/>
        <end position="278"/>
    </location>
</feature>
<dbReference type="Gene3D" id="3.40.390.10">
    <property type="entry name" value="Collagenase (Catalytic Domain)"/>
    <property type="match status" value="1"/>
</dbReference>
<dbReference type="PANTHER" id="PTHR10127">
    <property type="entry name" value="DISCOIDIN, CUB, EGF, LAMININ , AND ZINC METALLOPROTEASE DOMAIN CONTAINING"/>
    <property type="match status" value="1"/>
</dbReference>
<evidence type="ECO:0000256" key="5">
    <source>
        <dbReference type="ARBA" id="ARBA00023049"/>
    </source>
</evidence>
<evidence type="ECO:0000313" key="12">
    <source>
        <dbReference type="WBParaSite" id="PSAMB.scaffold13size135047.g307.t1"/>
    </source>
</evidence>
<protein>
    <recommendedName>
        <fullName evidence="8">Metalloendopeptidase</fullName>
        <ecNumber evidence="8">3.4.24.-</ecNumber>
    </recommendedName>
</protein>